<keyword evidence="1" id="KW-0812">Transmembrane</keyword>
<sequence>METKVEHCFKGPTNSIQSDLLVPKNQALQSCYEQSCEKLPSLAAPTSPIQSSEYHKLWLALALSVSALLLSPLPMGIELNLPNHS</sequence>
<dbReference type="AlphaFoldDB" id="A0A9I9E7X9"/>
<name>A0A9I9E7X9_CUCME</name>
<evidence type="ECO:0000313" key="2">
    <source>
        <dbReference type="EnsemblPlants" id="MELO3C029929.2.1"/>
    </source>
</evidence>
<accession>A0A9I9E7X9</accession>
<organism evidence="2">
    <name type="scientific">Cucumis melo</name>
    <name type="common">Muskmelon</name>
    <dbReference type="NCBI Taxonomy" id="3656"/>
    <lineage>
        <taxon>Eukaryota</taxon>
        <taxon>Viridiplantae</taxon>
        <taxon>Streptophyta</taxon>
        <taxon>Embryophyta</taxon>
        <taxon>Tracheophyta</taxon>
        <taxon>Spermatophyta</taxon>
        <taxon>Magnoliopsida</taxon>
        <taxon>eudicotyledons</taxon>
        <taxon>Gunneridae</taxon>
        <taxon>Pentapetalae</taxon>
        <taxon>rosids</taxon>
        <taxon>fabids</taxon>
        <taxon>Cucurbitales</taxon>
        <taxon>Cucurbitaceae</taxon>
        <taxon>Benincaseae</taxon>
        <taxon>Cucumis</taxon>
    </lineage>
</organism>
<feature type="transmembrane region" description="Helical" evidence="1">
    <location>
        <begin position="57"/>
        <end position="77"/>
    </location>
</feature>
<evidence type="ECO:0000256" key="1">
    <source>
        <dbReference type="SAM" id="Phobius"/>
    </source>
</evidence>
<keyword evidence="1" id="KW-0472">Membrane</keyword>
<reference evidence="2" key="1">
    <citation type="submission" date="2023-03" db="UniProtKB">
        <authorList>
            <consortium name="EnsemblPlants"/>
        </authorList>
    </citation>
    <scope>IDENTIFICATION</scope>
</reference>
<dbReference type="Gramene" id="MELO3C029929.2.1">
    <property type="protein sequence ID" value="MELO3C029929.2.1"/>
    <property type="gene ID" value="MELO3C029929.2"/>
</dbReference>
<dbReference type="EnsemblPlants" id="MELO3C029929.2.1">
    <property type="protein sequence ID" value="MELO3C029929.2.1"/>
    <property type="gene ID" value="MELO3C029929.2"/>
</dbReference>
<proteinExistence type="predicted"/>
<keyword evidence="1" id="KW-1133">Transmembrane helix</keyword>
<protein>
    <submittedName>
        <fullName evidence="2">Uncharacterized protein</fullName>
    </submittedName>
</protein>